<accession>A0A919RMF4</accession>
<dbReference type="EMBL" id="BOOW01000038">
    <property type="protein sequence ID" value="GII95877.1"/>
    <property type="molecule type" value="Genomic_DNA"/>
</dbReference>
<sequence>MSQASRLSWSALLVWGVAAAVAALPTWEFWRERLEAEEIARTFEASGDIYGMVCQYNAGTTLSPLAPLRRDLEVVMEITGGGRFRPSWFFSVFLCVWGAEIPA</sequence>
<dbReference type="AlphaFoldDB" id="A0A919RMF4"/>
<dbReference type="Proteomes" id="UP000606172">
    <property type="component" value="Unassembled WGS sequence"/>
</dbReference>
<keyword evidence="2" id="KW-1185">Reference proteome</keyword>
<comment type="caution">
    <text evidence="1">The sequence shown here is derived from an EMBL/GenBank/DDBJ whole genome shotgun (WGS) entry which is preliminary data.</text>
</comment>
<protein>
    <submittedName>
        <fullName evidence="1">Uncharacterized protein</fullName>
    </submittedName>
</protein>
<dbReference type="RefSeq" id="WP_204030896.1">
    <property type="nucleotide sequence ID" value="NZ_BOOW01000038.1"/>
</dbReference>
<proteinExistence type="predicted"/>
<evidence type="ECO:0000313" key="2">
    <source>
        <dbReference type="Proteomes" id="UP000606172"/>
    </source>
</evidence>
<gene>
    <name evidence="1" type="ORF">Ssi02_61080</name>
</gene>
<name>A0A919RMF4_9ACTN</name>
<organism evidence="1 2">
    <name type="scientific">Sinosporangium siamense</name>
    <dbReference type="NCBI Taxonomy" id="1367973"/>
    <lineage>
        <taxon>Bacteria</taxon>
        <taxon>Bacillati</taxon>
        <taxon>Actinomycetota</taxon>
        <taxon>Actinomycetes</taxon>
        <taxon>Streptosporangiales</taxon>
        <taxon>Streptosporangiaceae</taxon>
        <taxon>Sinosporangium</taxon>
    </lineage>
</organism>
<evidence type="ECO:0000313" key="1">
    <source>
        <dbReference type="EMBL" id="GII95877.1"/>
    </source>
</evidence>
<reference evidence="1" key="1">
    <citation type="submission" date="2021-01" db="EMBL/GenBank/DDBJ databases">
        <title>Whole genome shotgun sequence of Sinosporangium siamense NBRC 109515.</title>
        <authorList>
            <person name="Komaki H."/>
            <person name="Tamura T."/>
        </authorList>
    </citation>
    <scope>NUCLEOTIDE SEQUENCE</scope>
    <source>
        <strain evidence="1">NBRC 109515</strain>
    </source>
</reference>